<dbReference type="InterPro" id="IPR032776">
    <property type="entry name" value="CECR6/TMEM121"/>
</dbReference>
<organism evidence="2">
    <name type="scientific">Magallana gigas</name>
    <name type="common">Pacific oyster</name>
    <name type="synonym">Crassostrea gigas</name>
    <dbReference type="NCBI Taxonomy" id="29159"/>
    <lineage>
        <taxon>Eukaryota</taxon>
        <taxon>Metazoa</taxon>
        <taxon>Spiralia</taxon>
        <taxon>Lophotrochozoa</taxon>
        <taxon>Mollusca</taxon>
        <taxon>Bivalvia</taxon>
        <taxon>Autobranchia</taxon>
        <taxon>Pteriomorphia</taxon>
        <taxon>Ostreida</taxon>
        <taxon>Ostreoidea</taxon>
        <taxon>Ostreidae</taxon>
        <taxon>Magallana</taxon>
    </lineage>
</organism>
<dbReference type="InParanoid" id="K1RDS6"/>
<evidence type="ECO:0000313" key="2">
    <source>
        <dbReference type="EMBL" id="EKC39455.1"/>
    </source>
</evidence>
<gene>
    <name evidence="2" type="ORF">CGI_10020060</name>
</gene>
<proteinExistence type="inferred from homology"/>
<dbReference type="PANTHER" id="PTHR47399">
    <property type="entry name" value="TRANSMEMBRANE PROTEIN 121B"/>
    <property type="match status" value="1"/>
</dbReference>
<protein>
    <submittedName>
        <fullName evidence="2">Cat eye syndrome critical region protein 6-like protein</fullName>
    </submittedName>
</protein>
<name>K1RDS6_MAGGI</name>
<sequence>MQCLCFRAGENVYADEGHKIETFEKSSSKFLLHAMKAHNASACIHSSTLCGAKRIRVIDFPLMEHQSIAAMANVCIQMCESMYQLPSRICCFLLVLIQGGILDYYLITHKNLYWYGWIGADVAIGFVLFVAFMISYRHLRYIRKSSTNNRPIQAGSLPLAYFAWFIYSLALAGRVGIIFNDFAWELKEEDVFGPNTLKITICLAAIIFLLLLMSHHDAELNSERRHYIEEMTATVVFDILDSVDALDIMFEKEDIDDLPNGMGMCIITISCLNLILPVLPLCTLSRTHFGHHIQQESIILLHKLSLVFIVNLPLLVFRLVLWHALSKEISIFPVKNVIVIFLVFQDLYERQKLRARDETDSTASHHEMKQFPIES</sequence>
<dbReference type="PANTHER" id="PTHR47399:SF1">
    <property type="entry name" value="TRANSMEMBRANE PROTEIN 121B"/>
    <property type="match status" value="1"/>
</dbReference>
<reference evidence="2" key="1">
    <citation type="journal article" date="2012" name="Nature">
        <title>The oyster genome reveals stress adaptation and complexity of shell formation.</title>
        <authorList>
            <person name="Zhang G."/>
            <person name="Fang X."/>
            <person name="Guo X."/>
            <person name="Li L."/>
            <person name="Luo R."/>
            <person name="Xu F."/>
            <person name="Yang P."/>
            <person name="Zhang L."/>
            <person name="Wang X."/>
            <person name="Qi H."/>
            <person name="Xiong Z."/>
            <person name="Que H."/>
            <person name="Xie Y."/>
            <person name="Holland P.W."/>
            <person name="Paps J."/>
            <person name="Zhu Y."/>
            <person name="Wu F."/>
            <person name="Chen Y."/>
            <person name="Wang J."/>
            <person name="Peng C."/>
            <person name="Meng J."/>
            <person name="Yang L."/>
            <person name="Liu J."/>
            <person name="Wen B."/>
            <person name="Zhang N."/>
            <person name="Huang Z."/>
            <person name="Zhu Q."/>
            <person name="Feng Y."/>
            <person name="Mount A."/>
            <person name="Hedgecock D."/>
            <person name="Xu Z."/>
            <person name="Liu Y."/>
            <person name="Domazet-Loso T."/>
            <person name="Du Y."/>
            <person name="Sun X."/>
            <person name="Zhang S."/>
            <person name="Liu B."/>
            <person name="Cheng P."/>
            <person name="Jiang X."/>
            <person name="Li J."/>
            <person name="Fan D."/>
            <person name="Wang W."/>
            <person name="Fu W."/>
            <person name="Wang T."/>
            <person name="Wang B."/>
            <person name="Zhang J."/>
            <person name="Peng Z."/>
            <person name="Li Y."/>
            <person name="Li N."/>
            <person name="Wang J."/>
            <person name="Chen M."/>
            <person name="He Y."/>
            <person name="Tan F."/>
            <person name="Song X."/>
            <person name="Zheng Q."/>
            <person name="Huang R."/>
            <person name="Yang H."/>
            <person name="Du X."/>
            <person name="Chen L."/>
            <person name="Yang M."/>
            <person name="Gaffney P.M."/>
            <person name="Wang S."/>
            <person name="Luo L."/>
            <person name="She Z."/>
            <person name="Ming Y."/>
            <person name="Huang W."/>
            <person name="Zhang S."/>
            <person name="Huang B."/>
            <person name="Zhang Y."/>
            <person name="Qu T."/>
            <person name="Ni P."/>
            <person name="Miao G."/>
            <person name="Wang J."/>
            <person name="Wang Q."/>
            <person name="Steinberg C.E."/>
            <person name="Wang H."/>
            <person name="Li N."/>
            <person name="Qian L."/>
            <person name="Zhang G."/>
            <person name="Li Y."/>
            <person name="Yang H."/>
            <person name="Liu X."/>
            <person name="Wang J."/>
            <person name="Yin Y."/>
            <person name="Wang J."/>
        </authorList>
    </citation>
    <scope>NUCLEOTIDE SEQUENCE [LARGE SCALE GENOMIC DNA]</scope>
    <source>
        <strain evidence="2">05x7-T-G4-1.051#20</strain>
    </source>
</reference>
<dbReference type="HOGENOM" id="CLU_062697_0_0_1"/>
<dbReference type="Pfam" id="PF14997">
    <property type="entry name" value="CECR6_TMEM121"/>
    <property type="match status" value="1"/>
</dbReference>
<dbReference type="InterPro" id="IPR026624">
    <property type="entry name" value="CECR6"/>
</dbReference>
<comment type="similarity">
    <text evidence="1">Belongs to the TMEM121 family.</text>
</comment>
<evidence type="ECO:0000256" key="1">
    <source>
        <dbReference type="ARBA" id="ARBA00007711"/>
    </source>
</evidence>
<dbReference type="AlphaFoldDB" id="K1RDS6"/>
<accession>K1RDS6</accession>
<dbReference type="EMBL" id="JH818808">
    <property type="protein sequence ID" value="EKC39455.1"/>
    <property type="molecule type" value="Genomic_DNA"/>
</dbReference>